<reference evidence="2 3" key="1">
    <citation type="journal article" date="2016" name="Biochim. Biophys. Acta">
        <title>Characterization of red-shifted phycobilisomes isolated from the chlorophyll f-containing cyanobacterium Halomicronema hongdechloris.</title>
        <authorList>
            <person name="Li Y."/>
            <person name="Lin Y."/>
            <person name="Garvey C.J."/>
            <person name="Birch D."/>
            <person name="Corkery R.W."/>
            <person name="Loughlin P.C."/>
            <person name="Scheer H."/>
            <person name="Willows R.D."/>
            <person name="Chen M."/>
        </authorList>
    </citation>
    <scope>NUCLEOTIDE SEQUENCE [LARGE SCALE GENOMIC DNA]</scope>
    <source>
        <strain evidence="2 3">C2206</strain>
    </source>
</reference>
<evidence type="ECO:0000313" key="3">
    <source>
        <dbReference type="Proteomes" id="UP000191901"/>
    </source>
</evidence>
<keyword evidence="1" id="KW-0472">Membrane</keyword>
<evidence type="ECO:0000313" key="2">
    <source>
        <dbReference type="EMBL" id="ASC69526.1"/>
    </source>
</evidence>
<keyword evidence="3" id="KW-1185">Reference proteome</keyword>
<protein>
    <submittedName>
        <fullName evidence="2">Uncharacterized protein</fullName>
    </submittedName>
</protein>
<dbReference type="KEGG" id="hhg:XM38_004530"/>
<name>A0A1Z3HGW0_9CYAN</name>
<sequence>MLTYAHSSTSNVLWFAFISSNDLNNLLPNDSSMLEAHIFTWIGVTSVALVLLFTLVLRMLDRRSGDSMKFSSIQDELPHDKG</sequence>
<dbReference type="Proteomes" id="UP000191901">
    <property type="component" value="Chromosome"/>
</dbReference>
<organism evidence="2 3">
    <name type="scientific">Halomicronema hongdechloris C2206</name>
    <dbReference type="NCBI Taxonomy" id="1641165"/>
    <lineage>
        <taxon>Bacteria</taxon>
        <taxon>Bacillati</taxon>
        <taxon>Cyanobacteriota</taxon>
        <taxon>Cyanophyceae</taxon>
        <taxon>Nodosilineales</taxon>
        <taxon>Nodosilineaceae</taxon>
        <taxon>Halomicronema</taxon>
    </lineage>
</organism>
<dbReference type="EMBL" id="CP021983">
    <property type="protein sequence ID" value="ASC69526.1"/>
    <property type="molecule type" value="Genomic_DNA"/>
</dbReference>
<gene>
    <name evidence="2" type="ORF">XM38_004530</name>
</gene>
<dbReference type="AlphaFoldDB" id="A0A1Z3HGW0"/>
<keyword evidence="1" id="KW-0812">Transmembrane</keyword>
<feature type="transmembrane region" description="Helical" evidence="1">
    <location>
        <begin position="38"/>
        <end position="60"/>
    </location>
</feature>
<accession>A0A1Z3HGW0</accession>
<keyword evidence="1" id="KW-1133">Transmembrane helix</keyword>
<evidence type="ECO:0000256" key="1">
    <source>
        <dbReference type="SAM" id="Phobius"/>
    </source>
</evidence>
<proteinExistence type="predicted"/>